<dbReference type="InterPro" id="IPR011013">
    <property type="entry name" value="Gal_mutarotase_sf_dom"/>
</dbReference>
<dbReference type="InterPro" id="IPR023230">
    <property type="entry name" value="Glyco_hydro_2_CS"/>
</dbReference>
<dbReference type="PROSITE" id="PS00719">
    <property type="entry name" value="GLYCOSYL_HYDROL_F2_1"/>
    <property type="match status" value="1"/>
</dbReference>
<comment type="catalytic activity">
    <reaction evidence="1 10">
        <text>Hydrolysis of terminal non-reducing beta-D-galactose residues in beta-D-galactosides.</text>
        <dbReference type="EC" id="3.2.1.23"/>
    </reaction>
</comment>
<dbReference type="InterPro" id="IPR008979">
    <property type="entry name" value="Galactose-bd-like_sf"/>
</dbReference>
<dbReference type="SUPFAM" id="SSF49303">
    <property type="entry name" value="beta-Galactosidase/glucuronidase domain"/>
    <property type="match status" value="2"/>
</dbReference>
<dbReference type="InterPro" id="IPR036156">
    <property type="entry name" value="Beta-gal/glucu_dom_sf"/>
</dbReference>
<dbReference type="InterPro" id="IPR006103">
    <property type="entry name" value="Glyco_hydro_2_cat"/>
</dbReference>
<dbReference type="Proteomes" id="UP001207408">
    <property type="component" value="Unassembled WGS sequence"/>
</dbReference>
<evidence type="ECO:0000313" key="13">
    <source>
        <dbReference type="Proteomes" id="UP001207408"/>
    </source>
</evidence>
<proteinExistence type="inferred from homology"/>
<evidence type="ECO:0000256" key="9">
    <source>
        <dbReference type="ARBA" id="ARBA00032230"/>
    </source>
</evidence>
<dbReference type="GO" id="GO:0004565">
    <property type="term" value="F:beta-galactosidase activity"/>
    <property type="evidence" value="ECO:0007669"/>
    <property type="project" value="UniProtKB-EC"/>
</dbReference>
<comment type="caution">
    <text evidence="12">The sequence shown here is derived from an EMBL/GenBank/DDBJ whole genome shotgun (WGS) entry which is preliminary data.</text>
</comment>
<dbReference type="GO" id="GO:0030246">
    <property type="term" value="F:carbohydrate binding"/>
    <property type="evidence" value="ECO:0007669"/>
    <property type="project" value="InterPro"/>
</dbReference>
<gene>
    <name evidence="12" type="ORF">OM074_15905</name>
</gene>
<dbReference type="Gene3D" id="2.70.98.10">
    <property type="match status" value="1"/>
</dbReference>
<evidence type="ECO:0000259" key="11">
    <source>
        <dbReference type="SMART" id="SM01038"/>
    </source>
</evidence>
<dbReference type="Pfam" id="PF02929">
    <property type="entry name" value="Bgal_small_N"/>
    <property type="match status" value="1"/>
</dbReference>
<dbReference type="InterPro" id="IPR032312">
    <property type="entry name" value="LacZ_4"/>
</dbReference>
<dbReference type="SUPFAM" id="SSF49785">
    <property type="entry name" value="Galactose-binding domain-like"/>
    <property type="match status" value="1"/>
</dbReference>
<comment type="subunit">
    <text evidence="4">Monomer.</text>
</comment>
<evidence type="ECO:0000256" key="5">
    <source>
        <dbReference type="ARBA" id="ARBA00012756"/>
    </source>
</evidence>
<evidence type="ECO:0000256" key="3">
    <source>
        <dbReference type="ARBA" id="ARBA00007401"/>
    </source>
</evidence>
<dbReference type="SUPFAM" id="SSF51445">
    <property type="entry name" value="(Trans)glycosidases"/>
    <property type="match status" value="1"/>
</dbReference>
<dbReference type="GO" id="GO:0005990">
    <property type="term" value="P:lactose catabolic process"/>
    <property type="evidence" value="ECO:0007669"/>
    <property type="project" value="TreeGrafter"/>
</dbReference>
<name>A0AAE3MGL6_9BACT</name>
<dbReference type="Gene3D" id="3.20.20.80">
    <property type="entry name" value="Glycosidases"/>
    <property type="match status" value="1"/>
</dbReference>
<dbReference type="InterPro" id="IPR006104">
    <property type="entry name" value="Glyco_hydro_2_N"/>
</dbReference>
<protein>
    <recommendedName>
        <fullName evidence="5 10">Beta-galactosidase</fullName>
        <ecNumber evidence="5 10">3.2.1.23</ecNumber>
    </recommendedName>
    <alternativeName>
        <fullName evidence="9 10">Lactase</fullName>
    </alternativeName>
</protein>
<dbReference type="InterPro" id="IPR050347">
    <property type="entry name" value="Bact_Beta-galactosidase"/>
</dbReference>
<dbReference type="InterPro" id="IPR006102">
    <property type="entry name" value="Ig-like_GH2"/>
</dbReference>
<dbReference type="GO" id="GO:0009341">
    <property type="term" value="C:beta-galactosidase complex"/>
    <property type="evidence" value="ECO:0007669"/>
    <property type="project" value="InterPro"/>
</dbReference>
<dbReference type="Gene3D" id="2.60.120.260">
    <property type="entry name" value="Galactose-binding domain-like"/>
    <property type="match status" value="1"/>
</dbReference>
<evidence type="ECO:0000256" key="2">
    <source>
        <dbReference type="ARBA" id="ARBA00001913"/>
    </source>
</evidence>
<dbReference type="EC" id="3.2.1.23" evidence="5 10"/>
<keyword evidence="13" id="KW-1185">Reference proteome</keyword>
<dbReference type="SUPFAM" id="SSF74650">
    <property type="entry name" value="Galactose mutarotase-like"/>
    <property type="match status" value="1"/>
</dbReference>
<dbReference type="PANTHER" id="PTHR46323">
    <property type="entry name" value="BETA-GALACTOSIDASE"/>
    <property type="match status" value="1"/>
</dbReference>
<dbReference type="Pfam" id="PF02836">
    <property type="entry name" value="Glyco_hydro_2_C"/>
    <property type="match status" value="1"/>
</dbReference>
<dbReference type="EMBL" id="JAPDPI010000038">
    <property type="protein sequence ID" value="MCW3807121.1"/>
    <property type="molecule type" value="Genomic_DNA"/>
</dbReference>
<dbReference type="PANTHER" id="PTHR46323:SF2">
    <property type="entry name" value="BETA-GALACTOSIDASE"/>
    <property type="match status" value="1"/>
</dbReference>
<accession>A0AAE3MGL6</accession>
<dbReference type="InterPro" id="IPR006101">
    <property type="entry name" value="Glyco_hydro_2"/>
</dbReference>
<evidence type="ECO:0000256" key="6">
    <source>
        <dbReference type="ARBA" id="ARBA00022801"/>
    </source>
</evidence>
<evidence type="ECO:0000256" key="4">
    <source>
        <dbReference type="ARBA" id="ARBA00011245"/>
    </source>
</evidence>
<organism evidence="12 13">
    <name type="scientific">Plebeiibacterium marinum</name>
    <dbReference type="NCBI Taxonomy" id="2992111"/>
    <lineage>
        <taxon>Bacteria</taxon>
        <taxon>Pseudomonadati</taxon>
        <taxon>Bacteroidota</taxon>
        <taxon>Bacteroidia</taxon>
        <taxon>Marinilabiliales</taxon>
        <taxon>Marinilabiliaceae</taxon>
        <taxon>Plebeiibacterium</taxon>
    </lineage>
</organism>
<dbReference type="InterPro" id="IPR014718">
    <property type="entry name" value="GH-type_carb-bd"/>
</dbReference>
<evidence type="ECO:0000256" key="10">
    <source>
        <dbReference type="RuleBase" id="RU361154"/>
    </source>
</evidence>
<dbReference type="InterPro" id="IPR013783">
    <property type="entry name" value="Ig-like_fold"/>
</dbReference>
<dbReference type="SMART" id="SM01038">
    <property type="entry name" value="Bgal_small_N"/>
    <property type="match status" value="1"/>
</dbReference>
<dbReference type="Pfam" id="PF16353">
    <property type="entry name" value="LacZ_4"/>
    <property type="match status" value="1"/>
</dbReference>
<dbReference type="Pfam" id="PF02837">
    <property type="entry name" value="Glyco_hydro_2_N"/>
    <property type="match status" value="1"/>
</dbReference>
<dbReference type="AlphaFoldDB" id="A0AAE3MGL6"/>
<keyword evidence="6 10" id="KW-0378">Hydrolase</keyword>
<evidence type="ECO:0000256" key="7">
    <source>
        <dbReference type="ARBA" id="ARBA00022837"/>
    </source>
</evidence>
<evidence type="ECO:0000256" key="8">
    <source>
        <dbReference type="ARBA" id="ARBA00023295"/>
    </source>
</evidence>
<dbReference type="Gene3D" id="2.60.40.10">
    <property type="entry name" value="Immunoglobulins"/>
    <property type="match status" value="2"/>
</dbReference>
<evidence type="ECO:0000256" key="1">
    <source>
        <dbReference type="ARBA" id="ARBA00001412"/>
    </source>
</evidence>
<comment type="similarity">
    <text evidence="3 10">Belongs to the glycosyl hydrolase 2 family.</text>
</comment>
<dbReference type="PRINTS" id="PR00132">
    <property type="entry name" value="GLHYDRLASE2"/>
</dbReference>
<comment type="cofactor">
    <cofactor evidence="2">
        <name>Ca(2+)</name>
        <dbReference type="ChEBI" id="CHEBI:29108"/>
    </cofactor>
</comment>
<feature type="domain" description="Beta galactosidase small chain/" evidence="11">
    <location>
        <begin position="741"/>
        <end position="960"/>
    </location>
</feature>
<dbReference type="InterPro" id="IPR017853">
    <property type="entry name" value="GH"/>
</dbReference>
<sequence>MKGRLFAVGLFLMGLICGLCDLTAQVLIPNSSTKDKVLLNGIWKFKYLNSIELKEDSVFCLTDVVDTDWVDIKVPGNWELQGFAKPYYGKELQEGTGLYRTSFNVPQEWKGNSIHIAFDGVLYGYKFWINGKYVGKYNSAFNRKSFDISSFVESGTKVELAVEVSTRSRGWAFDTNDCWSLSGIFRDVTLYSVPETHLKDLTITTHVDGSNADVNVEALIATNKVKKNQKVYLKLQDANGKIVTTAEMNGLSNIDRLDSIPYQQVLKLDKANLWTSETPYLYNLKVEVTEGKKVLQTYNQKVGIREITWENGVYKINGKVVKLRGINHHDLSPVNGRSMTEEEMLEDLKLIREGNANFIRASHYPPHPRFMELCDSLGFYIIDEVPFGFGDKHLYKDEYLSDLKERARATIARDKNHPCVIAWSVGNENPLTKICLETGRYVKSLDPTRPYSFPQVGSYFRKICDTIPKEIDILSPHYPVAAHLKSYSKKFKRPMIITEYAHALGLDADRIESLWEIMYSNPVFAGGAVWHLYDQGILVKSDTAINADEFTTSVWIDSTTCYDNYGNKGADGVMYANRVPQVDYYEMRKVYTPVKALDDTLHLKRDQKNEVTLGLSNRYNFTNLDQIVCNWELLADTSILSKGNLSLKGEPHDTSYVSMDIALPKELNSSFYALKLTFTDTKHYSFYEKTYPIVIEDFDKNLTRLFDVKSDKEGRNDEKLSIIDVQNNQIQLQNASSDPLIIKGLLARMGRKTTMSEITIIEKKREGNCPLWNPYLLHPQNEELELNLPNKKVINYSFERVDVKGQFIDGQVTYTLNNDGSIEVSYTLTPRDAEGIALDLGMSFIIPNRLSEFRWVGKGPYPAYPGKSRLSEFGIYHMNSQDLNYQGNRQEVELALFTDSLGCGLALISDKDNIAVERSQKGIVVSHNAKVSGRFNKNSTPEQKIRVENCKQIRGEFTIIPLENNWSESLQKIFGQPKNVQEPFAPFFNSYDQ</sequence>
<reference evidence="12" key="1">
    <citation type="submission" date="2022-10" db="EMBL/GenBank/DDBJ databases">
        <authorList>
            <person name="Yu W.X."/>
        </authorList>
    </citation>
    <scope>NUCLEOTIDE SEQUENCE</scope>
    <source>
        <strain evidence="12">D04</strain>
    </source>
</reference>
<dbReference type="Pfam" id="PF00703">
    <property type="entry name" value="Glyco_hydro_2"/>
    <property type="match status" value="1"/>
</dbReference>
<keyword evidence="7" id="KW-0106">Calcium</keyword>
<evidence type="ECO:0000313" key="12">
    <source>
        <dbReference type="EMBL" id="MCW3807121.1"/>
    </source>
</evidence>
<dbReference type="RefSeq" id="WP_301201215.1">
    <property type="nucleotide sequence ID" value="NZ_JAPDPI010000038.1"/>
</dbReference>
<keyword evidence="8 10" id="KW-0326">Glycosidase</keyword>
<dbReference type="InterPro" id="IPR004199">
    <property type="entry name" value="B-gal_small/dom_5"/>
</dbReference>